<comment type="caution">
    <text evidence="2">The sequence shown here is derived from an EMBL/GenBank/DDBJ whole genome shotgun (WGS) entry which is preliminary data.</text>
</comment>
<reference evidence="2 3" key="1">
    <citation type="submission" date="2016-09" db="EMBL/GenBank/DDBJ databases">
        <title>Metabolic pathway, cell adaptation mechanisms and a novel monoxygenase revealed through proteogenomic-transcription analysis of a Sphingomonas haloaromaticamans strain degrading the fungicide ortho-phenylphenol.</title>
        <authorList>
            <person name="Perruchon C."/>
            <person name="Papadopoulou E.S."/>
            <person name="Rousidou C."/>
            <person name="Vasileiadis S."/>
            <person name="Tanou G."/>
            <person name="Amoutzias G."/>
            <person name="Molassiotis A."/>
            <person name="Karpouzas D.G."/>
        </authorList>
    </citation>
    <scope>NUCLEOTIDE SEQUENCE [LARGE SCALE GENOMIC DNA]</scope>
    <source>
        <strain evidence="2 3">P3</strain>
    </source>
</reference>
<evidence type="ECO:0000313" key="2">
    <source>
        <dbReference type="EMBL" id="OHT18233.1"/>
    </source>
</evidence>
<dbReference type="EMBL" id="MIPT01000001">
    <property type="protein sequence ID" value="OHT18233.1"/>
    <property type="molecule type" value="Genomic_DNA"/>
</dbReference>
<dbReference type="Proteomes" id="UP000179467">
    <property type="component" value="Unassembled WGS sequence"/>
</dbReference>
<dbReference type="GO" id="GO:0016746">
    <property type="term" value="F:acyltransferase activity"/>
    <property type="evidence" value="ECO:0007669"/>
    <property type="project" value="InterPro"/>
</dbReference>
<dbReference type="AlphaFoldDB" id="A0A1S1HA77"/>
<dbReference type="OrthoDB" id="9785768at2"/>
<gene>
    <name evidence="2" type="ORF">BHE75_00204</name>
</gene>
<accession>A0A1S1HA77</accession>
<evidence type="ECO:0000259" key="1">
    <source>
        <dbReference type="Pfam" id="PF22691"/>
    </source>
</evidence>
<dbReference type="InterPro" id="IPR055140">
    <property type="entry name" value="Thiolase_C_2"/>
</dbReference>
<proteinExistence type="predicted"/>
<dbReference type="Pfam" id="PF22691">
    <property type="entry name" value="Thiolase_C_1"/>
    <property type="match status" value="1"/>
</dbReference>
<evidence type="ECO:0000313" key="3">
    <source>
        <dbReference type="Proteomes" id="UP000179467"/>
    </source>
</evidence>
<feature type="domain" description="Thiolase C-terminal" evidence="1">
    <location>
        <begin position="4"/>
        <end position="51"/>
    </location>
</feature>
<dbReference type="InterPro" id="IPR016039">
    <property type="entry name" value="Thiolase-like"/>
</dbReference>
<protein>
    <submittedName>
        <fullName evidence="2">Lipid-transfer protein</fullName>
    </submittedName>
</protein>
<name>A0A1S1HA77_9SPHN</name>
<organism evidence="2 3">
    <name type="scientific">Edaphosphingomonas haloaromaticamans</name>
    <dbReference type="NCBI Taxonomy" id="653954"/>
    <lineage>
        <taxon>Bacteria</taxon>
        <taxon>Pseudomonadati</taxon>
        <taxon>Pseudomonadota</taxon>
        <taxon>Alphaproteobacteria</taxon>
        <taxon>Sphingomonadales</taxon>
        <taxon>Rhizorhabdaceae</taxon>
        <taxon>Edaphosphingomonas</taxon>
    </lineage>
</organism>
<dbReference type="SUPFAM" id="SSF53901">
    <property type="entry name" value="Thiolase-like"/>
    <property type="match status" value="1"/>
</dbReference>
<dbReference type="RefSeq" id="WP_139181598.1">
    <property type="nucleotide sequence ID" value="NZ_MIPT01000001.1"/>
</dbReference>
<dbReference type="Gene3D" id="3.40.47.10">
    <property type="match status" value="1"/>
</dbReference>
<sequence length="60" mass="6616">MNFQSKGEPLGASHYGQIYEIVKQLRGEAEARQLDKARVGLAQVFGAWGHCGVSILKQGW</sequence>
<keyword evidence="3" id="KW-1185">Reference proteome</keyword>